<evidence type="ECO:0000256" key="6">
    <source>
        <dbReference type="SAM" id="Phobius"/>
    </source>
</evidence>
<evidence type="ECO:0000313" key="8">
    <source>
        <dbReference type="EMBL" id="KAL0276509.1"/>
    </source>
</evidence>
<evidence type="ECO:0000256" key="2">
    <source>
        <dbReference type="ARBA" id="ARBA00008655"/>
    </source>
</evidence>
<dbReference type="CDD" id="cd07989">
    <property type="entry name" value="LPLAT_AGPAT-like"/>
    <property type="match status" value="1"/>
</dbReference>
<comment type="similarity">
    <text evidence="2 5">Belongs to the 1-acyl-sn-glycerol-3-phosphate acyltransferase family.</text>
</comment>
<dbReference type="Pfam" id="PF01553">
    <property type="entry name" value="Acyltransferase"/>
    <property type="match status" value="1"/>
</dbReference>
<dbReference type="GO" id="GO:0016020">
    <property type="term" value="C:membrane"/>
    <property type="evidence" value="ECO:0007669"/>
    <property type="project" value="InterPro"/>
</dbReference>
<keyword evidence="3 5" id="KW-0808">Transferase</keyword>
<dbReference type="SUPFAM" id="SSF69593">
    <property type="entry name" value="Glycerol-3-phosphate (1)-acyltransferase"/>
    <property type="match status" value="1"/>
</dbReference>
<dbReference type="InterPro" id="IPR004552">
    <property type="entry name" value="AGP_acyltrans"/>
</dbReference>
<dbReference type="EMBL" id="JARGDH010000002">
    <property type="protein sequence ID" value="KAL0276509.1"/>
    <property type="molecule type" value="Genomic_DNA"/>
</dbReference>
<organism evidence="8">
    <name type="scientific">Menopon gallinae</name>
    <name type="common">poultry shaft louse</name>
    <dbReference type="NCBI Taxonomy" id="328185"/>
    <lineage>
        <taxon>Eukaryota</taxon>
        <taxon>Metazoa</taxon>
        <taxon>Ecdysozoa</taxon>
        <taxon>Arthropoda</taxon>
        <taxon>Hexapoda</taxon>
        <taxon>Insecta</taxon>
        <taxon>Pterygota</taxon>
        <taxon>Neoptera</taxon>
        <taxon>Paraneoptera</taxon>
        <taxon>Psocodea</taxon>
        <taxon>Troctomorpha</taxon>
        <taxon>Phthiraptera</taxon>
        <taxon>Amblycera</taxon>
        <taxon>Menoponidae</taxon>
        <taxon>Menopon</taxon>
    </lineage>
</organism>
<dbReference type="GO" id="GO:0006654">
    <property type="term" value="P:phosphatidic acid biosynthetic process"/>
    <property type="evidence" value="ECO:0007669"/>
    <property type="project" value="TreeGrafter"/>
</dbReference>
<evidence type="ECO:0000256" key="1">
    <source>
        <dbReference type="ARBA" id="ARBA00004728"/>
    </source>
</evidence>
<evidence type="ECO:0000259" key="7">
    <source>
        <dbReference type="SMART" id="SM00563"/>
    </source>
</evidence>
<evidence type="ECO:0000256" key="4">
    <source>
        <dbReference type="ARBA" id="ARBA00023315"/>
    </source>
</evidence>
<keyword evidence="6" id="KW-0472">Membrane</keyword>
<dbReference type="SMART" id="SM00563">
    <property type="entry name" value="PlsC"/>
    <property type="match status" value="1"/>
</dbReference>
<evidence type="ECO:0000256" key="5">
    <source>
        <dbReference type="RuleBase" id="RU361267"/>
    </source>
</evidence>
<dbReference type="GO" id="GO:0005783">
    <property type="term" value="C:endoplasmic reticulum"/>
    <property type="evidence" value="ECO:0007669"/>
    <property type="project" value="TreeGrafter"/>
</dbReference>
<dbReference type="EC" id="2.3.1.51" evidence="5"/>
<reference evidence="8" key="1">
    <citation type="journal article" date="2024" name="Gigascience">
        <title>Chromosome-level genome of the poultry shaft louse Menopon gallinae provides insight into the host-switching and adaptive evolution of parasitic lice.</title>
        <authorList>
            <person name="Xu Y."/>
            <person name="Ma L."/>
            <person name="Liu S."/>
            <person name="Liang Y."/>
            <person name="Liu Q."/>
            <person name="He Z."/>
            <person name="Tian L."/>
            <person name="Duan Y."/>
            <person name="Cai W."/>
            <person name="Li H."/>
            <person name="Song F."/>
        </authorList>
    </citation>
    <scope>NUCLEOTIDE SEQUENCE</scope>
    <source>
        <strain evidence="8">Cailab_2023a</strain>
    </source>
</reference>
<keyword evidence="5" id="KW-0594">Phospholipid biosynthesis</keyword>
<keyword evidence="6" id="KW-1133">Transmembrane helix</keyword>
<gene>
    <name evidence="8" type="ORF">PYX00_004068</name>
</gene>
<comment type="caution">
    <text evidence="8">The sequence shown here is derived from an EMBL/GenBank/DDBJ whole genome shotgun (WGS) entry which is preliminary data.</text>
</comment>
<feature type="transmembrane region" description="Helical" evidence="6">
    <location>
        <begin position="38"/>
        <end position="58"/>
    </location>
</feature>
<keyword evidence="4 5" id="KW-0012">Acyltransferase</keyword>
<evidence type="ECO:0000256" key="3">
    <source>
        <dbReference type="ARBA" id="ARBA00022679"/>
    </source>
</evidence>
<feature type="domain" description="Phospholipid/glycerol acyltransferase" evidence="7">
    <location>
        <begin position="98"/>
        <end position="215"/>
    </location>
</feature>
<name>A0AAW2I2S8_9NEOP</name>
<dbReference type="NCBIfam" id="TIGR00530">
    <property type="entry name" value="AGP_acyltrn"/>
    <property type="match status" value="1"/>
</dbReference>
<proteinExistence type="inferred from homology"/>
<dbReference type="PANTHER" id="PTHR10434:SF11">
    <property type="entry name" value="1-ACYL-SN-GLYCEROL-3-PHOSPHATE ACYLTRANSFERASE"/>
    <property type="match status" value="1"/>
</dbReference>
<dbReference type="AlphaFoldDB" id="A0AAW2I2S8"/>
<dbReference type="PANTHER" id="PTHR10434">
    <property type="entry name" value="1-ACYL-SN-GLYCEROL-3-PHOSPHATE ACYLTRANSFERASE"/>
    <property type="match status" value="1"/>
</dbReference>
<comment type="pathway">
    <text evidence="1">Phospholipid metabolism; CDP-diacylglycerol biosynthesis; CDP-diacylglycerol from sn-glycerol 3-phosphate: step 2/3.</text>
</comment>
<keyword evidence="5" id="KW-1208">Phospholipid metabolism</keyword>
<dbReference type="GO" id="GO:0003841">
    <property type="term" value="F:1-acylglycerol-3-phosphate O-acyltransferase activity"/>
    <property type="evidence" value="ECO:0007669"/>
    <property type="project" value="UniProtKB-UniRule"/>
</dbReference>
<sequence length="290" mass="33211">MAFFEFVSDNIYIFFGLSTLLFTVQYKRSNTFRYYSKFGYFVVHSAVMATAFLPIMFFRPGSWKNAILPAAGLRIIKRIFGFRWRVVGQEHIVSDSGAVVLINHQSVLDLIVLAELWKVMERCTVISKKEVKYLGPFGLASWLWGTIFIDRLNPGQAKGTINRTGEIVRMKKAKLLMFPEGTRHGGDELLPFKKGAFHVAVESRLPIQPVVVSKYYYIDHKTKTFESGESIIEILPPIPTDGYSKDNVDQLIDKTYHIMSNRYKQLNKEVIPVVENGVPKYDLNENKKPS</sequence>
<feature type="transmembrane region" description="Helical" evidence="6">
    <location>
        <begin position="6"/>
        <end position="26"/>
    </location>
</feature>
<comment type="domain">
    <text evidence="5">The HXXXXD motif is essential for acyltransferase activity and may constitute the binding site for the phosphate moiety of the glycerol-3-phosphate.</text>
</comment>
<keyword evidence="6" id="KW-0812">Transmembrane</keyword>
<accession>A0AAW2I2S8</accession>
<keyword evidence="5" id="KW-0443">Lipid metabolism</keyword>
<keyword evidence="5" id="KW-0444">Lipid biosynthesis</keyword>
<comment type="catalytic activity">
    <reaction evidence="5">
        <text>a 1-acyl-sn-glycero-3-phosphate + an acyl-CoA = a 1,2-diacyl-sn-glycero-3-phosphate + CoA</text>
        <dbReference type="Rhea" id="RHEA:19709"/>
        <dbReference type="ChEBI" id="CHEBI:57287"/>
        <dbReference type="ChEBI" id="CHEBI:57970"/>
        <dbReference type="ChEBI" id="CHEBI:58342"/>
        <dbReference type="ChEBI" id="CHEBI:58608"/>
        <dbReference type="EC" id="2.3.1.51"/>
    </reaction>
</comment>
<dbReference type="InterPro" id="IPR002123">
    <property type="entry name" value="Plipid/glycerol_acylTrfase"/>
</dbReference>
<protein>
    <recommendedName>
        <fullName evidence="5">1-acyl-sn-glycerol-3-phosphate acyltransferase</fullName>
        <ecNumber evidence="5">2.3.1.51</ecNumber>
    </recommendedName>
</protein>